<evidence type="ECO:0000313" key="4">
    <source>
        <dbReference type="Proteomes" id="UP000735302"/>
    </source>
</evidence>
<name>A0AAV3ZQ89_9GAST</name>
<protein>
    <submittedName>
        <fullName evidence="3">Uncharacterized protein</fullName>
    </submittedName>
</protein>
<feature type="transmembrane region" description="Helical" evidence="2">
    <location>
        <begin position="12"/>
        <end position="33"/>
    </location>
</feature>
<comment type="caution">
    <text evidence="3">The sequence shown here is derived from an EMBL/GenBank/DDBJ whole genome shotgun (WGS) entry which is preliminary data.</text>
</comment>
<feature type="region of interest" description="Disordered" evidence="1">
    <location>
        <begin position="343"/>
        <end position="465"/>
    </location>
</feature>
<sequence>MILAHHDFTYLASSSLLLLGYACYVAGIVFPSWRAETGYVYGLWQRCDQGVCTHFATGLNHYLFPVRCAFTLALLCLTMAVACLLAEMSLKRWMRRSSRRRRHLARLGRVIGVSSAFGEIIAAGGLAFYGYRTVLINDRYPVLLWGVAVTGLGVLLCQLASILRAMGSLKYWGRGLCCMAPPQNRRYKQQSPAYPALETHDYRRQVVVRDVRGVRSCCASQWSDDCSSSSIQSFLSLGGGGGGTMDSRHYRHYEEISFQDLSDMPPPPPELLDQPTPQHPPLLFQRQPVIPYPQQYYNTNSPQPLLHSGCLEIEEAPPPPCSVGIPAACCHHIVLAGSSSTWHPQQHQALHHQALQPPQSLQREHQHRHNNDSDSPSLNSPRLANSQTKQKSGRPKARPRAVRNQGVSPETAAAAHSSRRSSVQSGRRQHRPSGSGSVSSMKSSTCESPQIHRYQTMPVPVNQRN</sequence>
<dbReference type="Proteomes" id="UP000735302">
    <property type="component" value="Unassembled WGS sequence"/>
</dbReference>
<keyword evidence="2" id="KW-1133">Transmembrane helix</keyword>
<feature type="compositionally biased region" description="Low complexity" evidence="1">
    <location>
        <begin position="343"/>
        <end position="359"/>
    </location>
</feature>
<reference evidence="3 4" key="1">
    <citation type="journal article" date="2021" name="Elife">
        <title>Chloroplast acquisition without the gene transfer in kleptoplastic sea slugs, Plakobranchus ocellatus.</title>
        <authorList>
            <person name="Maeda T."/>
            <person name="Takahashi S."/>
            <person name="Yoshida T."/>
            <person name="Shimamura S."/>
            <person name="Takaki Y."/>
            <person name="Nagai Y."/>
            <person name="Toyoda A."/>
            <person name="Suzuki Y."/>
            <person name="Arimoto A."/>
            <person name="Ishii H."/>
            <person name="Satoh N."/>
            <person name="Nishiyama T."/>
            <person name="Hasebe M."/>
            <person name="Maruyama T."/>
            <person name="Minagawa J."/>
            <person name="Obokata J."/>
            <person name="Shigenobu S."/>
        </authorList>
    </citation>
    <scope>NUCLEOTIDE SEQUENCE [LARGE SCALE GENOMIC DNA]</scope>
</reference>
<feature type="transmembrane region" description="Helical" evidence="2">
    <location>
        <begin position="143"/>
        <end position="163"/>
    </location>
</feature>
<dbReference type="AlphaFoldDB" id="A0AAV3ZQ89"/>
<feature type="transmembrane region" description="Helical" evidence="2">
    <location>
        <begin position="107"/>
        <end position="131"/>
    </location>
</feature>
<keyword evidence="2" id="KW-0812">Transmembrane</keyword>
<feature type="compositionally biased region" description="Low complexity" evidence="1">
    <location>
        <begin position="433"/>
        <end position="444"/>
    </location>
</feature>
<evidence type="ECO:0000256" key="2">
    <source>
        <dbReference type="SAM" id="Phobius"/>
    </source>
</evidence>
<keyword evidence="2" id="KW-0472">Membrane</keyword>
<organism evidence="3 4">
    <name type="scientific">Plakobranchus ocellatus</name>
    <dbReference type="NCBI Taxonomy" id="259542"/>
    <lineage>
        <taxon>Eukaryota</taxon>
        <taxon>Metazoa</taxon>
        <taxon>Spiralia</taxon>
        <taxon>Lophotrochozoa</taxon>
        <taxon>Mollusca</taxon>
        <taxon>Gastropoda</taxon>
        <taxon>Heterobranchia</taxon>
        <taxon>Euthyneura</taxon>
        <taxon>Panpulmonata</taxon>
        <taxon>Sacoglossa</taxon>
        <taxon>Placobranchoidea</taxon>
        <taxon>Plakobranchidae</taxon>
        <taxon>Plakobranchus</taxon>
    </lineage>
</organism>
<feature type="transmembrane region" description="Helical" evidence="2">
    <location>
        <begin position="64"/>
        <end position="86"/>
    </location>
</feature>
<gene>
    <name evidence="3" type="ORF">PoB_002334200</name>
</gene>
<evidence type="ECO:0000256" key="1">
    <source>
        <dbReference type="SAM" id="MobiDB-lite"/>
    </source>
</evidence>
<keyword evidence="4" id="KW-1185">Reference proteome</keyword>
<accession>A0AAV3ZQ89</accession>
<evidence type="ECO:0000313" key="3">
    <source>
        <dbReference type="EMBL" id="GFN96836.1"/>
    </source>
</evidence>
<dbReference type="EMBL" id="BLXT01002711">
    <property type="protein sequence ID" value="GFN96836.1"/>
    <property type="molecule type" value="Genomic_DNA"/>
</dbReference>
<proteinExistence type="predicted"/>
<feature type="compositionally biased region" description="Low complexity" evidence="1">
    <location>
        <begin position="412"/>
        <end position="426"/>
    </location>
</feature>
<feature type="compositionally biased region" description="Basic residues" evidence="1">
    <location>
        <begin position="391"/>
        <end position="401"/>
    </location>
</feature>